<organism evidence="2 3">
    <name type="scientific">Actinomadura mexicana</name>
    <dbReference type="NCBI Taxonomy" id="134959"/>
    <lineage>
        <taxon>Bacteria</taxon>
        <taxon>Bacillati</taxon>
        <taxon>Actinomycetota</taxon>
        <taxon>Actinomycetes</taxon>
        <taxon>Streptosporangiales</taxon>
        <taxon>Thermomonosporaceae</taxon>
        <taxon>Actinomadura</taxon>
    </lineage>
</organism>
<keyword evidence="1" id="KW-0472">Membrane</keyword>
<evidence type="ECO:0008006" key="4">
    <source>
        <dbReference type="Google" id="ProtNLM"/>
    </source>
</evidence>
<reference evidence="3" key="1">
    <citation type="submission" date="2017-06" db="EMBL/GenBank/DDBJ databases">
        <authorList>
            <person name="Varghese N."/>
            <person name="Submissions S."/>
        </authorList>
    </citation>
    <scope>NUCLEOTIDE SEQUENCE [LARGE SCALE GENOMIC DNA]</scope>
    <source>
        <strain evidence="3">DSM 44485</strain>
    </source>
</reference>
<sequence length="70" mass="7405">MEEDRLFIVFLAVAVVVLPARGLAGRLRMPDAIVLVLLGMAAGFVPALPAVVVPPEVVLLGFLPSGTPWR</sequence>
<dbReference type="Proteomes" id="UP000198420">
    <property type="component" value="Unassembled WGS sequence"/>
</dbReference>
<evidence type="ECO:0000313" key="2">
    <source>
        <dbReference type="EMBL" id="SNS81911.1"/>
    </source>
</evidence>
<protein>
    <recommendedName>
        <fullName evidence="4">Monovalent cation:H+ antiporter, CPA1 family</fullName>
    </recommendedName>
</protein>
<name>A0A239HLA3_9ACTN</name>
<keyword evidence="1" id="KW-1133">Transmembrane helix</keyword>
<dbReference type="EMBL" id="FZNP01000032">
    <property type="protein sequence ID" value="SNS81911.1"/>
    <property type="molecule type" value="Genomic_DNA"/>
</dbReference>
<dbReference type="AlphaFoldDB" id="A0A239HLA3"/>
<evidence type="ECO:0000313" key="3">
    <source>
        <dbReference type="Proteomes" id="UP000198420"/>
    </source>
</evidence>
<keyword evidence="3" id="KW-1185">Reference proteome</keyword>
<gene>
    <name evidence="2" type="ORF">SAMN06265355_13221</name>
</gene>
<feature type="transmembrane region" description="Helical" evidence="1">
    <location>
        <begin position="32"/>
        <end position="53"/>
    </location>
</feature>
<evidence type="ECO:0000256" key="1">
    <source>
        <dbReference type="SAM" id="Phobius"/>
    </source>
</evidence>
<keyword evidence="1" id="KW-0812">Transmembrane</keyword>
<proteinExistence type="predicted"/>
<dbReference type="RefSeq" id="WP_089317017.1">
    <property type="nucleotide sequence ID" value="NZ_FZNP01000032.1"/>
</dbReference>
<accession>A0A239HLA3</accession>